<dbReference type="EMBL" id="ACGK02000002">
    <property type="protein sequence ID" value="EGF22965.1"/>
    <property type="molecule type" value="Genomic_DNA"/>
</dbReference>
<comment type="similarity">
    <text evidence="8">Belongs to the P-Pant transferase superfamily. AcpS family.</text>
</comment>
<dbReference type="InterPro" id="IPR037143">
    <property type="entry name" value="4-PPantetheinyl_Trfase_dom_sf"/>
</dbReference>
<keyword evidence="6 8" id="KW-0443">Lipid metabolism</keyword>
<comment type="function">
    <text evidence="8">Transfers the 4'-phosphopantetheine moiety from coenzyme A to a Ser of acyl-carrier-protein.</text>
</comment>
<evidence type="ECO:0000256" key="3">
    <source>
        <dbReference type="ARBA" id="ARBA00022723"/>
    </source>
</evidence>
<comment type="caution">
    <text evidence="10">The sequence shown here is derived from an EMBL/GenBank/DDBJ whole genome shotgun (WGS) entry which is preliminary data.</text>
</comment>
<dbReference type="InterPro" id="IPR004568">
    <property type="entry name" value="Ppantetheine-prot_Trfase_dom"/>
</dbReference>
<dbReference type="Gene3D" id="3.90.470.20">
    <property type="entry name" value="4'-phosphopantetheinyl transferase domain"/>
    <property type="match status" value="1"/>
</dbReference>
<comment type="subcellular location">
    <subcellularLocation>
        <location evidence="8">Cytoplasm</location>
    </subcellularLocation>
</comment>
<evidence type="ECO:0000256" key="7">
    <source>
        <dbReference type="ARBA" id="ARBA00023160"/>
    </source>
</evidence>
<dbReference type="SUPFAM" id="SSF56214">
    <property type="entry name" value="4'-phosphopantetheinyl transferase"/>
    <property type="match status" value="1"/>
</dbReference>
<evidence type="ECO:0000256" key="5">
    <source>
        <dbReference type="ARBA" id="ARBA00022842"/>
    </source>
</evidence>
<keyword evidence="3 8" id="KW-0479">Metal-binding</keyword>
<gene>
    <name evidence="8 10" type="primary">acpS</name>
    <name evidence="10" type="ORF">HMPREF0091_10960</name>
</gene>
<dbReference type="GO" id="GO:0006633">
    <property type="term" value="P:fatty acid biosynthetic process"/>
    <property type="evidence" value="ECO:0007669"/>
    <property type="project" value="UniProtKB-UniRule"/>
</dbReference>
<keyword evidence="8" id="KW-0963">Cytoplasm</keyword>
<dbReference type="eggNOG" id="COG0736">
    <property type="taxonomic scope" value="Bacteria"/>
</dbReference>
<dbReference type="GeneID" id="93210559"/>
<evidence type="ECO:0000313" key="10">
    <source>
        <dbReference type="EMBL" id="EGF22965.1"/>
    </source>
</evidence>
<dbReference type="InterPro" id="IPR002582">
    <property type="entry name" value="ACPS"/>
</dbReference>
<name>F1T660_9ACTN</name>
<dbReference type="EC" id="2.7.8.7" evidence="8"/>
<dbReference type="Proteomes" id="UP000005947">
    <property type="component" value="Unassembled WGS sequence"/>
</dbReference>
<dbReference type="HAMAP" id="MF_00101">
    <property type="entry name" value="AcpS"/>
    <property type="match status" value="1"/>
</dbReference>
<keyword evidence="1 8" id="KW-0444">Lipid biosynthesis</keyword>
<dbReference type="RefSeq" id="WP_006303156.1">
    <property type="nucleotide sequence ID" value="NZ_ACGK02000002.1"/>
</dbReference>
<evidence type="ECO:0000259" key="9">
    <source>
        <dbReference type="Pfam" id="PF01648"/>
    </source>
</evidence>
<dbReference type="OrthoDB" id="517356at2"/>
<evidence type="ECO:0000256" key="6">
    <source>
        <dbReference type="ARBA" id="ARBA00023098"/>
    </source>
</evidence>
<accession>F1T660</accession>
<comment type="cofactor">
    <cofactor evidence="8">
        <name>Mg(2+)</name>
        <dbReference type="ChEBI" id="CHEBI:18420"/>
    </cofactor>
</comment>
<evidence type="ECO:0000256" key="2">
    <source>
        <dbReference type="ARBA" id="ARBA00022679"/>
    </source>
</evidence>
<dbReference type="GO" id="GO:0000287">
    <property type="term" value="F:magnesium ion binding"/>
    <property type="evidence" value="ECO:0007669"/>
    <property type="project" value="UniProtKB-UniRule"/>
</dbReference>
<proteinExistence type="inferred from homology"/>
<keyword evidence="5 8" id="KW-0460">Magnesium</keyword>
<sequence length="184" mass="20055">MEHQSMMQSGIGVDMFEIERMKRALTLHPSLKTRVFTADEISYADACARPAEHFAAFFAAREAVVKALGTGFACGIGYADISVAHDAFGKPYPVLSRTAQEIADQAGIIKIALTLSHTHTVAVANALALTQDMIASDDAKPSPKEKLAYSFKQARGLIDELERLDYAELMHYETDAQKNSSSTN</sequence>
<dbReference type="NCBIfam" id="TIGR00556">
    <property type="entry name" value="pantethn_trn"/>
    <property type="match status" value="1"/>
</dbReference>
<evidence type="ECO:0000256" key="1">
    <source>
        <dbReference type="ARBA" id="ARBA00022516"/>
    </source>
</evidence>
<protein>
    <recommendedName>
        <fullName evidence="8">Holo-[acyl-carrier-protein] synthase</fullName>
        <shortName evidence="8">Holo-ACP synthase</shortName>
        <ecNumber evidence="8">2.7.8.7</ecNumber>
    </recommendedName>
    <alternativeName>
        <fullName evidence="8">4'-phosphopantetheinyl transferase AcpS</fullName>
    </alternativeName>
</protein>
<dbReference type="InterPro" id="IPR008278">
    <property type="entry name" value="4-PPantetheinyl_Trfase_dom"/>
</dbReference>
<evidence type="ECO:0000256" key="8">
    <source>
        <dbReference type="HAMAP-Rule" id="MF_00101"/>
    </source>
</evidence>
<keyword evidence="2 8" id="KW-0808">Transferase</keyword>
<evidence type="ECO:0000313" key="11">
    <source>
        <dbReference type="Proteomes" id="UP000005947"/>
    </source>
</evidence>
<dbReference type="GO" id="GO:0005737">
    <property type="term" value="C:cytoplasm"/>
    <property type="evidence" value="ECO:0007669"/>
    <property type="project" value="UniProtKB-SubCell"/>
</dbReference>
<dbReference type="NCBIfam" id="TIGR00516">
    <property type="entry name" value="acpS"/>
    <property type="match status" value="1"/>
</dbReference>
<feature type="domain" description="4'-phosphopantetheinyl transferase" evidence="9">
    <location>
        <begin position="10"/>
        <end position="110"/>
    </location>
</feature>
<evidence type="ECO:0000256" key="4">
    <source>
        <dbReference type="ARBA" id="ARBA00022832"/>
    </source>
</evidence>
<keyword evidence="4 8" id="KW-0276">Fatty acid metabolism</keyword>
<keyword evidence="7 8" id="KW-0275">Fatty acid biosynthesis</keyword>
<feature type="binding site" evidence="8">
    <location>
        <position position="14"/>
    </location>
    <ligand>
        <name>Mg(2+)</name>
        <dbReference type="ChEBI" id="CHEBI:18420"/>
    </ligand>
</feature>
<reference evidence="10 11" key="1">
    <citation type="submission" date="2011-02" db="EMBL/GenBank/DDBJ databases">
        <authorList>
            <person name="Muzny D."/>
            <person name="Qin X."/>
            <person name="Buhay C."/>
            <person name="Dugan-Rocha S."/>
            <person name="Ding Y."/>
            <person name="Chen G."/>
            <person name="Hawes A."/>
            <person name="Holder M."/>
            <person name="Jhangiani S."/>
            <person name="Johnson A."/>
            <person name="Khan Z."/>
            <person name="Li Z."/>
            <person name="Liu W."/>
            <person name="Liu X."/>
            <person name="Perez L."/>
            <person name="Shen H."/>
            <person name="Wang Q."/>
            <person name="Watt J."/>
            <person name="Xi L."/>
            <person name="Xin Y."/>
            <person name="Zhou J."/>
            <person name="Deng J."/>
            <person name="Jiang H."/>
            <person name="Liu Y."/>
            <person name="Qu J."/>
            <person name="Song X.-Z."/>
            <person name="Zhang L."/>
            <person name="Villasana D."/>
            <person name="Johnson A."/>
            <person name="Liu J."/>
            <person name="Liyanage D."/>
            <person name="Lorensuhewa L."/>
            <person name="Robinson T."/>
            <person name="Song A."/>
            <person name="Song B.-B."/>
            <person name="Dinh H."/>
            <person name="Thornton R."/>
            <person name="Coyle M."/>
            <person name="Francisco L."/>
            <person name="Jackson L."/>
            <person name="Javaid M."/>
            <person name="Korchina V."/>
            <person name="Kovar C."/>
            <person name="Mata R."/>
            <person name="Mathew T."/>
            <person name="Ngo R."/>
            <person name="Nguyen L."/>
            <person name="Nguyen N."/>
            <person name="Okwuonu G."/>
            <person name="Ongeri F."/>
            <person name="Pham C."/>
            <person name="Simmons D."/>
            <person name="Wilczek-Boney K."/>
            <person name="Hale W."/>
            <person name="Jakkamsetti A."/>
            <person name="Pham P."/>
            <person name="Ruth R."/>
            <person name="San Lucas F."/>
            <person name="Warren J."/>
            <person name="Zhang J."/>
            <person name="Zhao Z."/>
            <person name="Zhou C."/>
            <person name="Zhu D."/>
            <person name="Lee S."/>
            <person name="Bess C."/>
            <person name="Blankenburg K."/>
            <person name="Forbes L."/>
            <person name="Fu Q."/>
            <person name="Gubbala S."/>
            <person name="Hirani K."/>
            <person name="Jayaseelan J.C."/>
            <person name="Lara F."/>
            <person name="Munidasa M."/>
            <person name="Palculict T."/>
            <person name="Patil S."/>
            <person name="Pu L.-L."/>
            <person name="Saada N."/>
            <person name="Tang L."/>
            <person name="Weissenberger G."/>
            <person name="Zhu Y."/>
            <person name="Hemphill L."/>
            <person name="Shang Y."/>
            <person name="Youmans B."/>
            <person name="Ayvaz T."/>
            <person name="Ross M."/>
            <person name="Santibanez J."/>
            <person name="Aqrawi P."/>
            <person name="Gross S."/>
            <person name="Joshi V."/>
            <person name="Fowler G."/>
            <person name="Nazareth L."/>
            <person name="Reid J."/>
            <person name="Worley K."/>
            <person name="Petrosino J."/>
            <person name="Highlander S."/>
            <person name="Gibbs R."/>
        </authorList>
    </citation>
    <scope>NUCLEOTIDE SEQUENCE [LARGE SCALE GENOMIC DNA]</scope>
    <source>
        <strain evidence="10 11">DSM 15829</strain>
    </source>
</reference>
<feature type="binding site" evidence="8">
    <location>
        <position position="62"/>
    </location>
    <ligand>
        <name>Mg(2+)</name>
        <dbReference type="ChEBI" id="CHEBI:18420"/>
    </ligand>
</feature>
<dbReference type="GO" id="GO:0008897">
    <property type="term" value="F:holo-[acyl-carrier-protein] synthase activity"/>
    <property type="evidence" value="ECO:0007669"/>
    <property type="project" value="UniProtKB-UniRule"/>
</dbReference>
<organism evidence="10 11">
    <name type="scientific">Fannyhessea vaginae DSM 15829</name>
    <dbReference type="NCBI Taxonomy" id="525256"/>
    <lineage>
        <taxon>Bacteria</taxon>
        <taxon>Bacillati</taxon>
        <taxon>Actinomycetota</taxon>
        <taxon>Coriobacteriia</taxon>
        <taxon>Coriobacteriales</taxon>
        <taxon>Atopobiaceae</taxon>
        <taxon>Fannyhessea</taxon>
    </lineage>
</organism>
<dbReference type="Pfam" id="PF01648">
    <property type="entry name" value="ACPS"/>
    <property type="match status" value="1"/>
</dbReference>
<dbReference type="AlphaFoldDB" id="F1T660"/>
<comment type="catalytic activity">
    <reaction evidence="8">
        <text>apo-[ACP] + CoA = holo-[ACP] + adenosine 3',5'-bisphosphate + H(+)</text>
        <dbReference type="Rhea" id="RHEA:12068"/>
        <dbReference type="Rhea" id="RHEA-COMP:9685"/>
        <dbReference type="Rhea" id="RHEA-COMP:9690"/>
        <dbReference type="ChEBI" id="CHEBI:15378"/>
        <dbReference type="ChEBI" id="CHEBI:29999"/>
        <dbReference type="ChEBI" id="CHEBI:57287"/>
        <dbReference type="ChEBI" id="CHEBI:58343"/>
        <dbReference type="ChEBI" id="CHEBI:64479"/>
        <dbReference type="EC" id="2.7.8.7"/>
    </reaction>
</comment>
<keyword evidence="11" id="KW-1185">Reference proteome</keyword>